<accession>A0A1H5V1T3</accession>
<protein>
    <submittedName>
        <fullName evidence="1">Uncharacterized protein</fullName>
    </submittedName>
</protein>
<dbReference type="KEGG" id="tcl:Tchl_2630"/>
<sequence length="47" mass="5148">MLFKLVVFIGILIIIAVLGMRAHAVSIRSFEARRVQDARLPEDAGPG</sequence>
<dbReference type="RefSeq" id="WP_198158955.1">
    <property type="nucleotide sequence ID" value="NZ_CP018839.1"/>
</dbReference>
<dbReference type="STRING" id="96773.Tchl_2630"/>
<keyword evidence="2" id="KW-1185">Reference proteome</keyword>
<name>A0A1H5V1T3_9RHOO</name>
<gene>
    <name evidence="1" type="ORF">Tchl_2630</name>
</gene>
<evidence type="ECO:0000313" key="1">
    <source>
        <dbReference type="EMBL" id="APR05456.1"/>
    </source>
</evidence>
<dbReference type="EMBL" id="CP018839">
    <property type="protein sequence ID" value="APR05456.1"/>
    <property type="molecule type" value="Genomic_DNA"/>
</dbReference>
<dbReference type="Proteomes" id="UP000185739">
    <property type="component" value="Chromosome"/>
</dbReference>
<reference evidence="1 2" key="1">
    <citation type="submission" date="2016-12" db="EMBL/GenBank/DDBJ databases">
        <title>Complete genome sequence of Thauera chlorobenzoica, a Betaproteobacterium degrading haloaromatics anaerobically to CO2 and halides.</title>
        <authorList>
            <person name="Goris T."/>
            <person name="Mergelsberg M."/>
            <person name="Boll M."/>
        </authorList>
    </citation>
    <scope>NUCLEOTIDE SEQUENCE [LARGE SCALE GENOMIC DNA]</scope>
    <source>
        <strain evidence="1 2">3CB1</strain>
    </source>
</reference>
<organism evidence="1 2">
    <name type="scientific">Thauera chlorobenzoica</name>
    <dbReference type="NCBI Taxonomy" id="96773"/>
    <lineage>
        <taxon>Bacteria</taxon>
        <taxon>Pseudomonadati</taxon>
        <taxon>Pseudomonadota</taxon>
        <taxon>Betaproteobacteria</taxon>
        <taxon>Rhodocyclales</taxon>
        <taxon>Zoogloeaceae</taxon>
        <taxon>Thauera</taxon>
    </lineage>
</organism>
<dbReference type="AlphaFoldDB" id="A0A1H5V1T3"/>
<proteinExistence type="predicted"/>
<evidence type="ECO:0000313" key="2">
    <source>
        <dbReference type="Proteomes" id="UP000185739"/>
    </source>
</evidence>